<name>A0ABV5YCU6_9ACTN</name>
<dbReference type="Proteomes" id="UP001589627">
    <property type="component" value="Unassembled WGS sequence"/>
</dbReference>
<organism evidence="1 2">
    <name type="scientific">Actinoallomurus acaciae</name>
    <dbReference type="NCBI Taxonomy" id="502577"/>
    <lineage>
        <taxon>Bacteria</taxon>
        <taxon>Bacillati</taxon>
        <taxon>Actinomycetota</taxon>
        <taxon>Actinomycetes</taxon>
        <taxon>Streptosporangiales</taxon>
        <taxon>Thermomonosporaceae</taxon>
        <taxon>Actinoallomurus</taxon>
    </lineage>
</organism>
<gene>
    <name evidence="1" type="ORF">ACFFNX_11790</name>
</gene>
<protein>
    <submittedName>
        <fullName evidence="1">Uncharacterized protein</fullName>
    </submittedName>
</protein>
<evidence type="ECO:0000313" key="2">
    <source>
        <dbReference type="Proteomes" id="UP001589627"/>
    </source>
</evidence>
<evidence type="ECO:0000313" key="1">
    <source>
        <dbReference type="EMBL" id="MFB9832865.1"/>
    </source>
</evidence>
<accession>A0ABV5YCU6</accession>
<dbReference type="RefSeq" id="WP_378199381.1">
    <property type="nucleotide sequence ID" value="NZ_JBHLZP010000064.1"/>
</dbReference>
<dbReference type="EMBL" id="JBHLZP010000064">
    <property type="protein sequence ID" value="MFB9832865.1"/>
    <property type="molecule type" value="Genomic_DNA"/>
</dbReference>
<reference evidence="1 2" key="1">
    <citation type="submission" date="2024-09" db="EMBL/GenBank/DDBJ databases">
        <authorList>
            <person name="Sun Q."/>
            <person name="Mori K."/>
        </authorList>
    </citation>
    <scope>NUCLEOTIDE SEQUENCE [LARGE SCALE GENOMIC DNA]</scope>
    <source>
        <strain evidence="1 2">TBRC 0563</strain>
    </source>
</reference>
<sequence>MDEKWDIFVEGGKLFMHRSWTGYGIYEVSFVGADGGVRIAEGVVESDESRYRSRSDEFDCVMVELLIRSLLLGEAATELRTRLWPRSR</sequence>
<proteinExistence type="predicted"/>
<keyword evidence="2" id="KW-1185">Reference proteome</keyword>
<comment type="caution">
    <text evidence="1">The sequence shown here is derived from an EMBL/GenBank/DDBJ whole genome shotgun (WGS) entry which is preliminary data.</text>
</comment>